<reference evidence="1" key="2">
    <citation type="submission" date="2020-11" db="EMBL/GenBank/DDBJ databases">
        <authorList>
            <person name="McCartney M.A."/>
            <person name="Auch B."/>
            <person name="Kono T."/>
            <person name="Mallez S."/>
            <person name="Becker A."/>
            <person name="Gohl D.M."/>
            <person name="Silverstein K.A.T."/>
            <person name="Koren S."/>
            <person name="Bechman K.B."/>
            <person name="Herman A."/>
            <person name="Abrahante J.E."/>
            <person name="Garbe J."/>
        </authorList>
    </citation>
    <scope>NUCLEOTIDE SEQUENCE</scope>
    <source>
        <strain evidence="1">Duluth1</strain>
        <tissue evidence="1">Whole animal</tissue>
    </source>
</reference>
<evidence type="ECO:0000313" key="1">
    <source>
        <dbReference type="EMBL" id="KAH3715285.1"/>
    </source>
</evidence>
<keyword evidence="2" id="KW-1185">Reference proteome</keyword>
<reference evidence="1" key="1">
    <citation type="journal article" date="2019" name="bioRxiv">
        <title>The Genome of the Zebra Mussel, Dreissena polymorpha: A Resource for Invasive Species Research.</title>
        <authorList>
            <person name="McCartney M.A."/>
            <person name="Auch B."/>
            <person name="Kono T."/>
            <person name="Mallez S."/>
            <person name="Zhang Y."/>
            <person name="Obille A."/>
            <person name="Becker A."/>
            <person name="Abrahante J.E."/>
            <person name="Garbe J."/>
            <person name="Badalamenti J.P."/>
            <person name="Herman A."/>
            <person name="Mangelson H."/>
            <person name="Liachko I."/>
            <person name="Sullivan S."/>
            <person name="Sone E.D."/>
            <person name="Koren S."/>
            <person name="Silverstein K.A.T."/>
            <person name="Beckman K.B."/>
            <person name="Gohl D.M."/>
        </authorList>
    </citation>
    <scope>NUCLEOTIDE SEQUENCE</scope>
    <source>
        <strain evidence="1">Duluth1</strain>
        <tissue evidence="1">Whole animal</tissue>
    </source>
</reference>
<sequence>MKNCREWLLRAGMTQEEISEVTFSRLKNWRICSAHFPTARRPGEPFLPTKGIPGL</sequence>
<proteinExistence type="predicted"/>
<protein>
    <submittedName>
        <fullName evidence="1">Uncharacterized protein</fullName>
    </submittedName>
</protein>
<gene>
    <name evidence="1" type="ORF">DPMN_057991</name>
</gene>
<evidence type="ECO:0000313" key="2">
    <source>
        <dbReference type="Proteomes" id="UP000828390"/>
    </source>
</evidence>
<comment type="caution">
    <text evidence="1">The sequence shown here is derived from an EMBL/GenBank/DDBJ whole genome shotgun (WGS) entry which is preliminary data.</text>
</comment>
<organism evidence="1 2">
    <name type="scientific">Dreissena polymorpha</name>
    <name type="common">Zebra mussel</name>
    <name type="synonym">Mytilus polymorpha</name>
    <dbReference type="NCBI Taxonomy" id="45954"/>
    <lineage>
        <taxon>Eukaryota</taxon>
        <taxon>Metazoa</taxon>
        <taxon>Spiralia</taxon>
        <taxon>Lophotrochozoa</taxon>
        <taxon>Mollusca</taxon>
        <taxon>Bivalvia</taxon>
        <taxon>Autobranchia</taxon>
        <taxon>Heteroconchia</taxon>
        <taxon>Euheterodonta</taxon>
        <taxon>Imparidentia</taxon>
        <taxon>Neoheterodontei</taxon>
        <taxon>Myida</taxon>
        <taxon>Dreissenoidea</taxon>
        <taxon>Dreissenidae</taxon>
        <taxon>Dreissena</taxon>
    </lineage>
</organism>
<name>A0A9D4C166_DREPO</name>
<dbReference type="EMBL" id="JAIWYP010000013">
    <property type="protein sequence ID" value="KAH3715285.1"/>
    <property type="molecule type" value="Genomic_DNA"/>
</dbReference>
<accession>A0A9D4C166</accession>
<dbReference type="AlphaFoldDB" id="A0A9D4C166"/>
<dbReference type="Proteomes" id="UP000828390">
    <property type="component" value="Unassembled WGS sequence"/>
</dbReference>